<dbReference type="InterPro" id="IPR036388">
    <property type="entry name" value="WH-like_DNA-bd_sf"/>
</dbReference>
<dbReference type="Pfam" id="PF00392">
    <property type="entry name" value="GntR"/>
    <property type="match status" value="1"/>
</dbReference>
<gene>
    <name evidence="6" type="ORF">HAHE_21010</name>
</gene>
<sequence length="360" mass="40242">MDDRVERKSLAVQVADRMEAAIRSGQWAGKLPGNRTLAERYGVNRKTCVAAMDVLEQRGLIAPAEVGRCRKVLPLEDGKPGTVTKRQRLLILRPTASPMNLEDENLLRSFHEAWEAARGGVVWERVDYGRYRNPGPVLDRLIERHQAAALVLYVPLHQWGTAAVERLPSFQVGGVHGTSPKFSMCSFAINEGIEAVARYLAGLGHRRILIPVDSISGGFREAFIIGLAKGLGEPPESGTVEDLCPSFPEPVPEVWRTYWEKSFRRVRPTAVVVTEDVHLLSLYGFCADRGIRIPDELSVISTNYESHFEWCQPKPTMLRFPNRKALSHFKEWLSGGLRPIGKHFLKMDIVEGESVAKAKA</sequence>
<proteinExistence type="predicted"/>
<keyword evidence="1" id="KW-0805">Transcription regulation</keyword>
<keyword evidence="2" id="KW-0238">DNA-binding</keyword>
<name>A0ABM7RG53_9BACT</name>
<keyword evidence="3" id="KW-0804">Transcription</keyword>
<evidence type="ECO:0000256" key="3">
    <source>
        <dbReference type="ARBA" id="ARBA00023163"/>
    </source>
</evidence>
<reference evidence="6 7" key="1">
    <citation type="submission" date="2021-06" db="EMBL/GenBank/DDBJ databases">
        <title>Complete genome of Haloferula helveola possessing various polysaccharide degrading enzymes.</title>
        <authorList>
            <person name="Takami H."/>
            <person name="Huang C."/>
            <person name="Hamasaki K."/>
        </authorList>
    </citation>
    <scope>NUCLEOTIDE SEQUENCE [LARGE SCALE GENOMIC DNA]</scope>
    <source>
        <strain evidence="6 7">CN-1</strain>
    </source>
</reference>
<evidence type="ECO:0000313" key="7">
    <source>
        <dbReference type="Proteomes" id="UP001374893"/>
    </source>
</evidence>
<dbReference type="SUPFAM" id="SSF46785">
    <property type="entry name" value="Winged helix' DNA-binding domain"/>
    <property type="match status" value="1"/>
</dbReference>
<organism evidence="6 7">
    <name type="scientific">Haloferula helveola</name>
    <dbReference type="NCBI Taxonomy" id="490095"/>
    <lineage>
        <taxon>Bacteria</taxon>
        <taxon>Pseudomonadati</taxon>
        <taxon>Verrucomicrobiota</taxon>
        <taxon>Verrucomicrobiia</taxon>
        <taxon>Verrucomicrobiales</taxon>
        <taxon>Verrucomicrobiaceae</taxon>
        <taxon>Haloferula</taxon>
    </lineage>
</organism>
<protein>
    <recommendedName>
        <fullName evidence="8">HTH gntR-type domain-containing protein</fullName>
    </recommendedName>
</protein>
<evidence type="ECO:0000259" key="5">
    <source>
        <dbReference type="Pfam" id="PF13377"/>
    </source>
</evidence>
<evidence type="ECO:0000256" key="1">
    <source>
        <dbReference type="ARBA" id="ARBA00023015"/>
    </source>
</evidence>
<evidence type="ECO:0000313" key="6">
    <source>
        <dbReference type="EMBL" id="BCX48193.1"/>
    </source>
</evidence>
<dbReference type="InterPro" id="IPR000524">
    <property type="entry name" value="Tscrpt_reg_HTH_GntR"/>
</dbReference>
<dbReference type="InterPro" id="IPR046335">
    <property type="entry name" value="LacI/GalR-like_sensor"/>
</dbReference>
<feature type="domain" description="HTH gntR-type" evidence="4">
    <location>
        <begin position="11"/>
        <end position="61"/>
    </location>
</feature>
<accession>A0ABM7RG53</accession>
<dbReference type="InterPro" id="IPR036390">
    <property type="entry name" value="WH_DNA-bd_sf"/>
</dbReference>
<dbReference type="Gene3D" id="1.10.10.10">
    <property type="entry name" value="Winged helix-like DNA-binding domain superfamily/Winged helix DNA-binding domain"/>
    <property type="match status" value="1"/>
</dbReference>
<dbReference type="Gene3D" id="3.40.50.2300">
    <property type="match status" value="2"/>
</dbReference>
<dbReference type="InterPro" id="IPR028082">
    <property type="entry name" value="Peripla_BP_I"/>
</dbReference>
<dbReference type="Proteomes" id="UP001374893">
    <property type="component" value="Chromosome"/>
</dbReference>
<keyword evidence="7" id="KW-1185">Reference proteome</keyword>
<evidence type="ECO:0000259" key="4">
    <source>
        <dbReference type="Pfam" id="PF00392"/>
    </source>
</evidence>
<evidence type="ECO:0000256" key="2">
    <source>
        <dbReference type="ARBA" id="ARBA00023125"/>
    </source>
</evidence>
<feature type="domain" description="Transcriptional regulator LacI/GalR-like sensor" evidence="5">
    <location>
        <begin position="198"/>
        <end position="354"/>
    </location>
</feature>
<dbReference type="Pfam" id="PF13377">
    <property type="entry name" value="Peripla_BP_3"/>
    <property type="match status" value="1"/>
</dbReference>
<dbReference type="PRINTS" id="PR00035">
    <property type="entry name" value="HTHGNTR"/>
</dbReference>
<evidence type="ECO:0008006" key="8">
    <source>
        <dbReference type="Google" id="ProtNLM"/>
    </source>
</evidence>
<dbReference type="RefSeq" id="WP_338684243.1">
    <property type="nucleotide sequence ID" value="NZ_AP024702.1"/>
</dbReference>
<dbReference type="SUPFAM" id="SSF53822">
    <property type="entry name" value="Periplasmic binding protein-like I"/>
    <property type="match status" value="1"/>
</dbReference>
<dbReference type="EMBL" id="AP024702">
    <property type="protein sequence ID" value="BCX48193.1"/>
    <property type="molecule type" value="Genomic_DNA"/>
</dbReference>